<sequence length="567" mass="64286">MSIESELENAFLLSDDASFLHKISISDQVFLAFNMECGDNATAHHNVFSVWEVYSLQFQPTDQKCIWATCTFIQLNEVFHTNCSNEHESAYHEILPELQRRRNFHQTKLKAVAPLVKEIKLEVNWDVDESTGNITIFGGMAVDIFRDFQDLLNFSGEIVPGDWLLTGSQPNVNISALNLKPVTGDLMKKRKVEIMIGHLTPIPSRLQSSDILMPSSYNRLWAYIHQPSASSVRDIFTIAFQPPLWIAFVFSWILILISVRVCIKLFQENVGHNPNQSFIAPPSSRLELDTDIDDDVDGDDAFVSDPLFCSSSNFFSCSGWELHPKRLSLRLLFFLGTLFTLICFLAYSAQIVSILATLEIPIPSLAALFRSSLPIFATLESSNIAEVVKGLQSQGKINPRINPFLPLTIGVKKTFETPMAYISYDHMFNVVRRRFNISEGEYCSKIYSFPVLKTKSMLVTAMTMPKYSPLREMFNHKIIFLKERGLLHRHQQNFHLAGGVQCIGGQGRNANNPLALDDLFTAISLIVSGYILSLGVLFMEKLILELKRRITKRKAVQEAVFKRNIQF</sequence>
<keyword evidence="5 8" id="KW-0472">Membrane</keyword>
<evidence type="ECO:0000256" key="5">
    <source>
        <dbReference type="ARBA" id="ARBA00023136"/>
    </source>
</evidence>
<evidence type="ECO:0000256" key="7">
    <source>
        <dbReference type="ARBA" id="ARBA00023180"/>
    </source>
</evidence>
<evidence type="ECO:0000256" key="2">
    <source>
        <dbReference type="ARBA" id="ARBA00022475"/>
    </source>
</evidence>
<dbReference type="Gene3D" id="1.10.287.70">
    <property type="match status" value="1"/>
</dbReference>
<keyword evidence="10" id="KW-1185">Reference proteome</keyword>
<evidence type="ECO:0000313" key="10">
    <source>
        <dbReference type="Proteomes" id="UP001642540"/>
    </source>
</evidence>
<dbReference type="PANTHER" id="PTHR42643:SF24">
    <property type="entry name" value="IONOTROPIC RECEPTOR 60A"/>
    <property type="match status" value="1"/>
</dbReference>
<dbReference type="InterPro" id="IPR052192">
    <property type="entry name" value="Insect_Ionotropic_Sensory_Rcpt"/>
</dbReference>
<dbReference type="EMBL" id="CAXLJM020000068">
    <property type="protein sequence ID" value="CAL8123879.1"/>
    <property type="molecule type" value="Genomic_DNA"/>
</dbReference>
<dbReference type="Proteomes" id="UP001642540">
    <property type="component" value="Unassembled WGS sequence"/>
</dbReference>
<protein>
    <submittedName>
        <fullName evidence="9">Uncharacterized protein</fullName>
    </submittedName>
</protein>
<keyword evidence="4 8" id="KW-1133">Transmembrane helix</keyword>
<proteinExistence type="predicted"/>
<feature type="transmembrane region" description="Helical" evidence="8">
    <location>
        <begin position="331"/>
        <end position="356"/>
    </location>
</feature>
<keyword evidence="3 8" id="KW-0812">Transmembrane</keyword>
<dbReference type="PANTHER" id="PTHR42643">
    <property type="entry name" value="IONOTROPIC RECEPTOR 20A-RELATED"/>
    <property type="match status" value="1"/>
</dbReference>
<feature type="transmembrane region" description="Helical" evidence="8">
    <location>
        <begin position="519"/>
        <end position="544"/>
    </location>
</feature>
<organism evidence="9 10">
    <name type="scientific">Orchesella dallaii</name>
    <dbReference type="NCBI Taxonomy" id="48710"/>
    <lineage>
        <taxon>Eukaryota</taxon>
        <taxon>Metazoa</taxon>
        <taxon>Ecdysozoa</taxon>
        <taxon>Arthropoda</taxon>
        <taxon>Hexapoda</taxon>
        <taxon>Collembola</taxon>
        <taxon>Entomobryomorpha</taxon>
        <taxon>Entomobryoidea</taxon>
        <taxon>Orchesellidae</taxon>
        <taxon>Orchesellinae</taxon>
        <taxon>Orchesella</taxon>
    </lineage>
</organism>
<evidence type="ECO:0000256" key="4">
    <source>
        <dbReference type="ARBA" id="ARBA00022989"/>
    </source>
</evidence>
<evidence type="ECO:0000313" key="9">
    <source>
        <dbReference type="EMBL" id="CAL8123879.1"/>
    </source>
</evidence>
<gene>
    <name evidence="9" type="ORF">ODALV1_LOCUS20359</name>
</gene>
<comment type="subcellular location">
    <subcellularLocation>
        <location evidence="1">Cell membrane</location>
        <topology evidence="1">Multi-pass membrane protein</topology>
    </subcellularLocation>
</comment>
<evidence type="ECO:0000256" key="1">
    <source>
        <dbReference type="ARBA" id="ARBA00004651"/>
    </source>
</evidence>
<evidence type="ECO:0000256" key="3">
    <source>
        <dbReference type="ARBA" id="ARBA00022692"/>
    </source>
</evidence>
<feature type="transmembrane region" description="Helical" evidence="8">
    <location>
        <begin position="244"/>
        <end position="263"/>
    </location>
</feature>
<accession>A0ABP1RFI7</accession>
<keyword evidence="6" id="KW-0675">Receptor</keyword>
<dbReference type="SUPFAM" id="SSF53850">
    <property type="entry name" value="Periplasmic binding protein-like II"/>
    <property type="match status" value="1"/>
</dbReference>
<evidence type="ECO:0000256" key="6">
    <source>
        <dbReference type="ARBA" id="ARBA00023170"/>
    </source>
</evidence>
<reference evidence="9 10" key="1">
    <citation type="submission" date="2024-08" db="EMBL/GenBank/DDBJ databases">
        <authorList>
            <person name="Cucini C."/>
            <person name="Frati F."/>
        </authorList>
    </citation>
    <scope>NUCLEOTIDE SEQUENCE [LARGE SCALE GENOMIC DNA]</scope>
</reference>
<comment type="caution">
    <text evidence="9">The sequence shown here is derived from an EMBL/GenBank/DDBJ whole genome shotgun (WGS) entry which is preliminary data.</text>
</comment>
<keyword evidence="2" id="KW-1003">Cell membrane</keyword>
<name>A0ABP1RFI7_9HEXA</name>
<keyword evidence="7" id="KW-0325">Glycoprotein</keyword>
<evidence type="ECO:0000256" key="8">
    <source>
        <dbReference type="SAM" id="Phobius"/>
    </source>
</evidence>